<dbReference type="PaxDb" id="537011-PREVCOP_03891"/>
<comment type="caution">
    <text evidence="3">The sequence shown here is derived from an EMBL/GenBank/DDBJ whole genome shotgun (WGS) entry which is preliminary data.</text>
</comment>
<keyword evidence="2" id="KW-0472">Membrane</keyword>
<feature type="transmembrane region" description="Helical" evidence="2">
    <location>
        <begin position="101"/>
        <end position="123"/>
    </location>
</feature>
<dbReference type="Proteomes" id="UP000004477">
    <property type="component" value="Unassembled WGS sequence"/>
</dbReference>
<evidence type="ECO:0000256" key="2">
    <source>
        <dbReference type="SAM" id="Phobius"/>
    </source>
</evidence>
<evidence type="ECO:0000313" key="3">
    <source>
        <dbReference type="EMBL" id="EFB36513.1"/>
    </source>
</evidence>
<evidence type="ECO:0000256" key="1">
    <source>
        <dbReference type="SAM" id="MobiDB-lite"/>
    </source>
</evidence>
<keyword evidence="2" id="KW-1133">Transmembrane helix</keyword>
<dbReference type="STRING" id="537011.PREVCOP_03891"/>
<name>D1P9K8_9BACT</name>
<dbReference type="AlphaFoldDB" id="D1P9K8"/>
<dbReference type="EMBL" id="ACBX02000005">
    <property type="protein sequence ID" value="EFB36513.1"/>
    <property type="molecule type" value="Genomic_DNA"/>
</dbReference>
<keyword evidence="4" id="KW-1185">Reference proteome</keyword>
<reference evidence="3" key="1">
    <citation type="submission" date="2009-11" db="EMBL/GenBank/DDBJ databases">
        <authorList>
            <person name="Weinstock G."/>
            <person name="Sodergren E."/>
            <person name="Clifton S."/>
            <person name="Fulton L."/>
            <person name="Fulton B."/>
            <person name="Courtney L."/>
            <person name="Fronick C."/>
            <person name="Harrison M."/>
            <person name="Strong C."/>
            <person name="Farmer C."/>
            <person name="Delahaunty K."/>
            <person name="Markovic C."/>
            <person name="Hall O."/>
            <person name="Minx P."/>
            <person name="Tomlinson C."/>
            <person name="Mitreva M."/>
            <person name="Nelson J."/>
            <person name="Hou S."/>
            <person name="Wollam A."/>
            <person name="Pepin K.H."/>
            <person name="Johnson M."/>
            <person name="Bhonagiri V."/>
            <person name="Nash W.E."/>
            <person name="Warren W."/>
            <person name="Chinwalla A."/>
            <person name="Mardis E.R."/>
            <person name="Wilson R.K."/>
        </authorList>
    </citation>
    <scope>NUCLEOTIDE SEQUENCE [LARGE SCALE GENOMIC DNA]</scope>
    <source>
        <strain evidence="3">DSM 18205</strain>
    </source>
</reference>
<accession>D1P9K8</accession>
<proteinExistence type="predicted"/>
<evidence type="ECO:0000313" key="4">
    <source>
        <dbReference type="Proteomes" id="UP000004477"/>
    </source>
</evidence>
<keyword evidence="2" id="KW-0812">Transmembrane</keyword>
<sequence>MQKYAPFPATRLQKLHPGCSNYRKSTKRRRSSPTDGRFVNTRKAGCKLLPTYANNRRGRDKQILRRKHGKKMVAIEKLLLNALQNLAVGYKIVHLMHAATIVFILMMLSMLIVEITILLATFYNHTYTPHVVMMYHHRREQHTHRGHKEAE</sequence>
<feature type="region of interest" description="Disordered" evidence="1">
    <location>
        <begin position="16"/>
        <end position="37"/>
    </location>
</feature>
<protein>
    <submittedName>
        <fullName evidence="3">Uncharacterized protein</fullName>
    </submittedName>
</protein>
<dbReference type="HOGENOM" id="CLU_1729725_0_0_10"/>
<organism evidence="3 4">
    <name type="scientific">Segatella copri DSM 18205</name>
    <dbReference type="NCBI Taxonomy" id="537011"/>
    <lineage>
        <taxon>Bacteria</taxon>
        <taxon>Pseudomonadati</taxon>
        <taxon>Bacteroidota</taxon>
        <taxon>Bacteroidia</taxon>
        <taxon>Bacteroidales</taxon>
        <taxon>Prevotellaceae</taxon>
        <taxon>Segatella</taxon>
    </lineage>
</organism>
<gene>
    <name evidence="3" type="ORF">PREVCOP_03891</name>
</gene>